<keyword evidence="1" id="KW-0880">Kelch repeat</keyword>
<keyword evidence="3" id="KW-1185">Reference proteome</keyword>
<dbReference type="InterPro" id="IPR006652">
    <property type="entry name" value="Kelch_1"/>
</dbReference>
<evidence type="ECO:0000313" key="3">
    <source>
        <dbReference type="Proteomes" id="UP000031668"/>
    </source>
</evidence>
<dbReference type="Proteomes" id="UP000031668">
    <property type="component" value="Unassembled WGS sequence"/>
</dbReference>
<protein>
    <submittedName>
        <fullName evidence="2">Uncharacterized protein</fullName>
    </submittedName>
</protein>
<accession>A0A0C2J6M2</accession>
<dbReference type="OrthoDB" id="10251809at2759"/>
<dbReference type="SUPFAM" id="SSF117281">
    <property type="entry name" value="Kelch motif"/>
    <property type="match status" value="1"/>
</dbReference>
<dbReference type="Gene3D" id="2.120.10.80">
    <property type="entry name" value="Kelch-type beta propeller"/>
    <property type="match status" value="1"/>
</dbReference>
<sequence>MYMGVSPIFPKRRGKNYGHITQKVVCGSDIDDLLKPQKAILTRLLCSVGNKLYIFGGSDEDEKPLTNSLISFDVRNGTWETLSPHIDDYDPDTPPPMVESTIYYYNGSLYILGGLHDDNYDDSM</sequence>
<evidence type="ECO:0000313" key="2">
    <source>
        <dbReference type="EMBL" id="KII73469.1"/>
    </source>
</evidence>
<name>A0A0C2J6M2_THEKT</name>
<proteinExistence type="predicted"/>
<dbReference type="Pfam" id="PF01344">
    <property type="entry name" value="Kelch_1"/>
    <property type="match status" value="1"/>
</dbReference>
<dbReference type="EMBL" id="JWZT01000825">
    <property type="protein sequence ID" value="KII73469.1"/>
    <property type="molecule type" value="Genomic_DNA"/>
</dbReference>
<organism evidence="2 3">
    <name type="scientific">Thelohanellus kitauei</name>
    <name type="common">Myxosporean</name>
    <dbReference type="NCBI Taxonomy" id="669202"/>
    <lineage>
        <taxon>Eukaryota</taxon>
        <taxon>Metazoa</taxon>
        <taxon>Cnidaria</taxon>
        <taxon>Myxozoa</taxon>
        <taxon>Myxosporea</taxon>
        <taxon>Bivalvulida</taxon>
        <taxon>Platysporina</taxon>
        <taxon>Myxobolidae</taxon>
        <taxon>Thelohanellus</taxon>
    </lineage>
</organism>
<comment type="caution">
    <text evidence="2">The sequence shown here is derived from an EMBL/GenBank/DDBJ whole genome shotgun (WGS) entry which is preliminary data.</text>
</comment>
<evidence type="ECO:0000256" key="1">
    <source>
        <dbReference type="ARBA" id="ARBA00022441"/>
    </source>
</evidence>
<dbReference type="InterPro" id="IPR015915">
    <property type="entry name" value="Kelch-typ_b-propeller"/>
</dbReference>
<reference evidence="2 3" key="1">
    <citation type="journal article" date="2014" name="Genome Biol. Evol.">
        <title>The genome of the myxosporean Thelohanellus kitauei shows adaptations to nutrient acquisition within its fish host.</title>
        <authorList>
            <person name="Yang Y."/>
            <person name="Xiong J."/>
            <person name="Zhou Z."/>
            <person name="Huo F."/>
            <person name="Miao W."/>
            <person name="Ran C."/>
            <person name="Liu Y."/>
            <person name="Zhang J."/>
            <person name="Feng J."/>
            <person name="Wang M."/>
            <person name="Wang M."/>
            <person name="Wang L."/>
            <person name="Yao B."/>
        </authorList>
    </citation>
    <scope>NUCLEOTIDE SEQUENCE [LARGE SCALE GENOMIC DNA]</scope>
    <source>
        <strain evidence="2">Wuqing</strain>
    </source>
</reference>
<gene>
    <name evidence="2" type="ORF">RF11_04455</name>
</gene>
<dbReference type="AlphaFoldDB" id="A0A0C2J6M2"/>